<keyword evidence="2" id="KW-1133">Transmembrane helix</keyword>
<organism evidence="3 4">
    <name type="scientific">Actinocorallia aurantiaca</name>
    <dbReference type="NCBI Taxonomy" id="46204"/>
    <lineage>
        <taxon>Bacteria</taxon>
        <taxon>Bacillati</taxon>
        <taxon>Actinomycetota</taxon>
        <taxon>Actinomycetes</taxon>
        <taxon>Streptosporangiales</taxon>
        <taxon>Thermomonosporaceae</taxon>
        <taxon>Actinocorallia</taxon>
    </lineage>
</organism>
<keyword evidence="2" id="KW-0812">Transmembrane</keyword>
<name>A0ABP6HBN8_9ACTN</name>
<evidence type="ECO:0000313" key="3">
    <source>
        <dbReference type="EMBL" id="GAA2738847.1"/>
    </source>
</evidence>
<proteinExistence type="predicted"/>
<feature type="region of interest" description="Disordered" evidence="1">
    <location>
        <begin position="457"/>
        <end position="500"/>
    </location>
</feature>
<comment type="caution">
    <text evidence="3">The sequence shown here is derived from an EMBL/GenBank/DDBJ whole genome shotgun (WGS) entry which is preliminary data.</text>
</comment>
<keyword evidence="2" id="KW-0472">Membrane</keyword>
<evidence type="ECO:0000256" key="2">
    <source>
        <dbReference type="SAM" id="Phobius"/>
    </source>
</evidence>
<reference evidence="4" key="1">
    <citation type="journal article" date="2019" name="Int. J. Syst. Evol. Microbiol.">
        <title>The Global Catalogue of Microorganisms (GCM) 10K type strain sequencing project: providing services to taxonomists for standard genome sequencing and annotation.</title>
        <authorList>
            <consortium name="The Broad Institute Genomics Platform"/>
            <consortium name="The Broad Institute Genome Sequencing Center for Infectious Disease"/>
            <person name="Wu L."/>
            <person name="Ma J."/>
        </authorList>
    </citation>
    <scope>NUCLEOTIDE SEQUENCE [LARGE SCALE GENOMIC DNA]</scope>
    <source>
        <strain evidence="4">JCM 8201</strain>
    </source>
</reference>
<dbReference type="EMBL" id="BAAATZ010000049">
    <property type="protein sequence ID" value="GAA2738847.1"/>
    <property type="molecule type" value="Genomic_DNA"/>
</dbReference>
<dbReference type="Gene3D" id="2.160.20.80">
    <property type="entry name" value="E3 ubiquitin-protein ligase SopA"/>
    <property type="match status" value="1"/>
</dbReference>
<dbReference type="Proteomes" id="UP001501842">
    <property type="component" value="Unassembled WGS sequence"/>
</dbReference>
<evidence type="ECO:0000313" key="4">
    <source>
        <dbReference type="Proteomes" id="UP001501842"/>
    </source>
</evidence>
<accession>A0ABP6HBN8</accession>
<gene>
    <name evidence="3" type="ORF">GCM10010439_74200</name>
</gene>
<evidence type="ECO:0000256" key="1">
    <source>
        <dbReference type="SAM" id="MobiDB-lite"/>
    </source>
</evidence>
<feature type="transmembrane region" description="Helical" evidence="2">
    <location>
        <begin position="76"/>
        <end position="100"/>
    </location>
</feature>
<keyword evidence="4" id="KW-1185">Reference proteome</keyword>
<evidence type="ECO:0008006" key="5">
    <source>
        <dbReference type="Google" id="ProtNLM"/>
    </source>
</evidence>
<feature type="compositionally biased region" description="Polar residues" evidence="1">
    <location>
        <begin position="461"/>
        <end position="474"/>
    </location>
</feature>
<protein>
    <recommendedName>
        <fullName evidence="5">Pentapeptide repeat protein</fullName>
    </recommendedName>
</protein>
<dbReference type="SUPFAM" id="SSF141571">
    <property type="entry name" value="Pentapeptide repeat-like"/>
    <property type="match status" value="1"/>
</dbReference>
<sequence length="500" mass="54087">MSQSPRRLRNLSLLLRHRRERRRAYPGRLRLIPVGLALTLTFLGAAMVTGLVFWAGWELLGVRGLKAEKQLSSKTLFDLVKLAFGVAAGAGALVALVVAYRRQRVDEAAALREATRLHTERFSTAVGQLGETSPAVQLGGVHALAALADDAPTRDLRQSCIDVLCAYLRLPYDPEPQPFADDTNPSGNKYTEELKAFRSVREIRHTIIRLIGNHLRLDTDDPRSWSGHDFDFTDVVFDGGDLHSACFTGGNVSFQGCAFINGRVDFRQAEFSGGKVDFGWADFSGGRVDFRQAEFSGGKVDFDWAKFSGGKVDFGGAKFSGGEVSFDWTKFSGGEVDFSGADFSGGRVDFLGAELSGGEVSFLWAEFSGGKVDFRGAKFSGGEVDFLGAELSGGEIDFRQAEFSGGEVDFGGAKLSGGKVDFRQAEFPGGKVGFREAKFSGVEVDFREAKFSGGRVDFSQAEGQRPNNLPTSGQALRLPRSWQATPHDPAEAPGPDDGNS</sequence>
<feature type="transmembrane region" description="Helical" evidence="2">
    <location>
        <begin position="31"/>
        <end position="56"/>
    </location>
</feature>